<evidence type="ECO:0000256" key="2">
    <source>
        <dbReference type="SAM" id="Phobius"/>
    </source>
</evidence>
<keyword evidence="6" id="KW-1185">Reference proteome</keyword>
<feature type="compositionally biased region" description="Polar residues" evidence="1">
    <location>
        <begin position="282"/>
        <end position="292"/>
    </location>
</feature>
<dbReference type="InterPro" id="IPR049492">
    <property type="entry name" value="BD-FAE-like_dom"/>
</dbReference>
<dbReference type="STRING" id="146817.SAMN04488502_10575"/>
<dbReference type="OrthoDB" id="923957at2"/>
<dbReference type="InterPro" id="IPR048124">
    <property type="entry name" value="Tannase_B"/>
</dbReference>
<accession>A0A1G9TSZ5</accession>
<dbReference type="InterPro" id="IPR029058">
    <property type="entry name" value="AB_hydrolase_fold"/>
</dbReference>
<feature type="signal peptide" evidence="3">
    <location>
        <begin position="1"/>
        <end position="26"/>
    </location>
</feature>
<proteinExistence type="predicted"/>
<dbReference type="RefSeq" id="WP_092072849.1">
    <property type="nucleotide sequence ID" value="NZ_FNHB01000005.1"/>
</dbReference>
<keyword evidence="2" id="KW-0472">Membrane</keyword>
<gene>
    <name evidence="5" type="ORF">SAMN04488502_10575</name>
</gene>
<dbReference type="Proteomes" id="UP000214880">
    <property type="component" value="Unassembled WGS sequence"/>
</dbReference>
<feature type="domain" description="BD-FAE-like" evidence="4">
    <location>
        <begin position="131"/>
        <end position="246"/>
    </location>
</feature>
<dbReference type="Pfam" id="PF20434">
    <property type="entry name" value="BD-FAE"/>
    <property type="match status" value="1"/>
</dbReference>
<evidence type="ECO:0000259" key="4">
    <source>
        <dbReference type="Pfam" id="PF20434"/>
    </source>
</evidence>
<dbReference type="EMBL" id="FNHB01000005">
    <property type="protein sequence ID" value="SDM50678.1"/>
    <property type="molecule type" value="Genomic_DNA"/>
</dbReference>
<feature type="region of interest" description="Disordered" evidence="1">
    <location>
        <begin position="267"/>
        <end position="292"/>
    </location>
</feature>
<dbReference type="Gene3D" id="3.40.50.1820">
    <property type="entry name" value="alpha/beta hydrolase"/>
    <property type="match status" value="1"/>
</dbReference>
<evidence type="ECO:0000256" key="3">
    <source>
        <dbReference type="SAM" id="SignalP"/>
    </source>
</evidence>
<organism evidence="5 6">
    <name type="scientific">Dendrosporobacter quercicolus</name>
    <dbReference type="NCBI Taxonomy" id="146817"/>
    <lineage>
        <taxon>Bacteria</taxon>
        <taxon>Bacillati</taxon>
        <taxon>Bacillota</taxon>
        <taxon>Negativicutes</taxon>
        <taxon>Selenomonadales</taxon>
        <taxon>Sporomusaceae</taxon>
        <taxon>Dendrosporobacter</taxon>
    </lineage>
</organism>
<keyword evidence="3" id="KW-0732">Signal</keyword>
<evidence type="ECO:0000313" key="6">
    <source>
        <dbReference type="Proteomes" id="UP000214880"/>
    </source>
</evidence>
<feature type="chain" id="PRO_5011580867" description="BD-FAE-like domain-containing protein" evidence="3">
    <location>
        <begin position="27"/>
        <end position="557"/>
    </location>
</feature>
<protein>
    <recommendedName>
        <fullName evidence="4">BD-FAE-like domain-containing protein</fullName>
    </recommendedName>
</protein>
<sequence length="557" mass="60058">MKAPKCLAIGLVLLSMLLVTLPIVSGATGGDSLDFTPNKYADKTLTVNGQTINYRAFENIVYVKNPVDAKYQVMNIYVPQEYYEGKSIDNYTAETAPVFLPNMVGGYMPGLPGVPGPDRETGSPNAVFLALSKGYVVAAPGVRGRTTQDENGQYTGKAPAAIVDLKAAVRYLRHNDEIMPGDAEKIISNGTSAGGALSSLLGATGNHKDYEPYLKAIGAADERDDIFAVSAYCPITNLENADMAYEWQFNGINQYSKMVAGIRPPRELSAPPENQGAMSLERPNSPQMKGTMSAGQIRYSGELKAMFPAYINGLGLKQSDGTALTLDEQGNGSFKEYVKSFVIASAQKALKSGKDLSALNWLTIIDGTVTDIDFDKYMAYATRAKQTPAFDGWDLSNPENDEFGTVAVTAQHFTQFGKEHSTVGGSLADAGVVKMMNPMNYIGSEGIATAKHWRIRHGNVDRDTSLAIPVILATKLINNGVEVDFAMPWEQPHGGDYDLDELFDWIGRVCDTSAAKTPTATVPANSSDPANGKVILFVLLGLGIVAVLFRSKLRTRK</sequence>
<dbReference type="AlphaFoldDB" id="A0A1G9TSZ5"/>
<name>A0A1G9TSZ5_9FIRM</name>
<keyword evidence="2" id="KW-1133">Transmembrane helix</keyword>
<dbReference type="SUPFAM" id="SSF53474">
    <property type="entry name" value="alpha/beta-Hydrolases"/>
    <property type="match status" value="1"/>
</dbReference>
<feature type="transmembrane region" description="Helical" evidence="2">
    <location>
        <begin position="534"/>
        <end position="551"/>
    </location>
</feature>
<evidence type="ECO:0000313" key="5">
    <source>
        <dbReference type="EMBL" id="SDM50678.1"/>
    </source>
</evidence>
<keyword evidence="2" id="KW-0812">Transmembrane</keyword>
<reference evidence="5 6" key="1">
    <citation type="submission" date="2016-10" db="EMBL/GenBank/DDBJ databases">
        <authorList>
            <person name="de Groot N.N."/>
        </authorList>
    </citation>
    <scope>NUCLEOTIDE SEQUENCE [LARGE SCALE GENOMIC DNA]</scope>
    <source>
        <strain evidence="5 6">DSM 1736</strain>
    </source>
</reference>
<dbReference type="NCBIfam" id="NF041556">
    <property type="entry name" value="tannase_B"/>
    <property type="match status" value="1"/>
</dbReference>
<evidence type="ECO:0000256" key="1">
    <source>
        <dbReference type="SAM" id="MobiDB-lite"/>
    </source>
</evidence>